<evidence type="ECO:0000313" key="2">
    <source>
        <dbReference type="EMBL" id="CAG8559414.1"/>
    </source>
</evidence>
<dbReference type="Proteomes" id="UP000789375">
    <property type="component" value="Unassembled WGS sequence"/>
</dbReference>
<feature type="non-terminal residue" evidence="2">
    <location>
        <position position="84"/>
    </location>
</feature>
<keyword evidence="3" id="KW-1185">Reference proteome</keyword>
<sequence length="84" mass="9483">GYASATGVGDALSSPEKVLQQKPPGYASPDLDQQVYGLWRLYWQYLTKLLDVLMHCERRNAMMLAVRVSSRRSFNGLTGIFFVL</sequence>
<feature type="region of interest" description="Disordered" evidence="1">
    <location>
        <begin position="1"/>
        <end position="27"/>
    </location>
</feature>
<evidence type="ECO:0000313" key="3">
    <source>
        <dbReference type="Proteomes" id="UP000789375"/>
    </source>
</evidence>
<accession>A0A9N9BAL0</accession>
<name>A0A9N9BAL0_FUNMO</name>
<evidence type="ECO:0000256" key="1">
    <source>
        <dbReference type="SAM" id="MobiDB-lite"/>
    </source>
</evidence>
<dbReference type="AlphaFoldDB" id="A0A9N9BAL0"/>
<reference evidence="2" key="1">
    <citation type="submission" date="2021-06" db="EMBL/GenBank/DDBJ databases">
        <authorList>
            <person name="Kallberg Y."/>
            <person name="Tangrot J."/>
            <person name="Rosling A."/>
        </authorList>
    </citation>
    <scope>NUCLEOTIDE SEQUENCE</scope>
    <source>
        <strain evidence="2">87-6 pot B 2015</strain>
    </source>
</reference>
<proteinExistence type="predicted"/>
<gene>
    <name evidence="2" type="ORF">FMOSSE_LOCUS6880</name>
</gene>
<comment type="caution">
    <text evidence="2">The sequence shown here is derived from an EMBL/GenBank/DDBJ whole genome shotgun (WGS) entry which is preliminary data.</text>
</comment>
<protein>
    <submittedName>
        <fullName evidence="2">7145_t:CDS:1</fullName>
    </submittedName>
</protein>
<organism evidence="2 3">
    <name type="scientific">Funneliformis mosseae</name>
    <name type="common">Endomycorrhizal fungus</name>
    <name type="synonym">Glomus mosseae</name>
    <dbReference type="NCBI Taxonomy" id="27381"/>
    <lineage>
        <taxon>Eukaryota</taxon>
        <taxon>Fungi</taxon>
        <taxon>Fungi incertae sedis</taxon>
        <taxon>Mucoromycota</taxon>
        <taxon>Glomeromycotina</taxon>
        <taxon>Glomeromycetes</taxon>
        <taxon>Glomerales</taxon>
        <taxon>Glomeraceae</taxon>
        <taxon>Funneliformis</taxon>
    </lineage>
</organism>
<dbReference type="EMBL" id="CAJVPP010001503">
    <property type="protein sequence ID" value="CAG8559414.1"/>
    <property type="molecule type" value="Genomic_DNA"/>
</dbReference>